<evidence type="ECO:0000313" key="2">
    <source>
        <dbReference type="Proteomes" id="UP000886501"/>
    </source>
</evidence>
<sequence>MRDVTRTASSIWAGLRSQRPRSRGGGGGGHHHPLPDNENEDGLPLEDLDRTPPPSGVNTPTMKQRFNTSHSNSSLTTVDNPFDDSKHVRSASTTSLNTPDHSAILKESSEPPPILSYSGEVEQKRKRGPPLPQPLGLPKPRTPPPRDDRGQVYINEPPDRTTALSTTPRGTNHLNSNETEKEARWWTEWLCGCSEGPDRGGYNQSGRTNPNE</sequence>
<organism evidence="1 2">
    <name type="scientific">Thelephora ganbajun</name>
    <name type="common">Ganba fungus</name>
    <dbReference type="NCBI Taxonomy" id="370292"/>
    <lineage>
        <taxon>Eukaryota</taxon>
        <taxon>Fungi</taxon>
        <taxon>Dikarya</taxon>
        <taxon>Basidiomycota</taxon>
        <taxon>Agaricomycotina</taxon>
        <taxon>Agaricomycetes</taxon>
        <taxon>Thelephorales</taxon>
        <taxon>Thelephoraceae</taxon>
        <taxon>Thelephora</taxon>
    </lineage>
</organism>
<protein>
    <submittedName>
        <fullName evidence="1">Uncharacterized protein</fullName>
    </submittedName>
</protein>
<comment type="caution">
    <text evidence="1">The sequence shown here is derived from an EMBL/GenBank/DDBJ whole genome shotgun (WGS) entry which is preliminary data.</text>
</comment>
<name>A0ACB6ZX81_THEGA</name>
<proteinExistence type="predicted"/>
<dbReference type="EMBL" id="MU117962">
    <property type="protein sequence ID" value="KAF9654015.1"/>
    <property type="molecule type" value="Genomic_DNA"/>
</dbReference>
<evidence type="ECO:0000313" key="1">
    <source>
        <dbReference type="EMBL" id="KAF9654015.1"/>
    </source>
</evidence>
<keyword evidence="2" id="KW-1185">Reference proteome</keyword>
<gene>
    <name evidence="1" type="ORF">BDM02DRAFT_3107232</name>
</gene>
<dbReference type="Proteomes" id="UP000886501">
    <property type="component" value="Unassembled WGS sequence"/>
</dbReference>
<accession>A0ACB6ZX81</accession>
<reference evidence="1" key="1">
    <citation type="submission" date="2019-10" db="EMBL/GenBank/DDBJ databases">
        <authorList>
            <consortium name="DOE Joint Genome Institute"/>
            <person name="Kuo A."/>
            <person name="Miyauchi S."/>
            <person name="Kiss E."/>
            <person name="Drula E."/>
            <person name="Kohler A."/>
            <person name="Sanchez-Garcia M."/>
            <person name="Andreopoulos B."/>
            <person name="Barry K.W."/>
            <person name="Bonito G."/>
            <person name="Buee M."/>
            <person name="Carver A."/>
            <person name="Chen C."/>
            <person name="Cichocki N."/>
            <person name="Clum A."/>
            <person name="Culley D."/>
            <person name="Crous P.W."/>
            <person name="Fauchery L."/>
            <person name="Girlanda M."/>
            <person name="Hayes R."/>
            <person name="Keri Z."/>
            <person name="Labutti K."/>
            <person name="Lipzen A."/>
            <person name="Lombard V."/>
            <person name="Magnuson J."/>
            <person name="Maillard F."/>
            <person name="Morin E."/>
            <person name="Murat C."/>
            <person name="Nolan M."/>
            <person name="Ohm R."/>
            <person name="Pangilinan J."/>
            <person name="Pereira M."/>
            <person name="Perotto S."/>
            <person name="Peter M."/>
            <person name="Riley R."/>
            <person name="Sitrit Y."/>
            <person name="Stielow B."/>
            <person name="Szollosi G."/>
            <person name="Zifcakova L."/>
            <person name="Stursova M."/>
            <person name="Spatafora J.W."/>
            <person name="Tedersoo L."/>
            <person name="Vaario L.-M."/>
            <person name="Yamada A."/>
            <person name="Yan M."/>
            <person name="Wang P."/>
            <person name="Xu J."/>
            <person name="Bruns T."/>
            <person name="Baldrian P."/>
            <person name="Vilgalys R."/>
            <person name="Henrissat B."/>
            <person name="Grigoriev I.V."/>
            <person name="Hibbett D."/>
            <person name="Nagy L.G."/>
            <person name="Martin F.M."/>
        </authorList>
    </citation>
    <scope>NUCLEOTIDE SEQUENCE</scope>
    <source>
        <strain evidence="1">P2</strain>
    </source>
</reference>
<reference evidence="1" key="2">
    <citation type="journal article" date="2020" name="Nat. Commun.">
        <title>Large-scale genome sequencing of mycorrhizal fungi provides insights into the early evolution of symbiotic traits.</title>
        <authorList>
            <person name="Miyauchi S."/>
            <person name="Kiss E."/>
            <person name="Kuo A."/>
            <person name="Drula E."/>
            <person name="Kohler A."/>
            <person name="Sanchez-Garcia M."/>
            <person name="Morin E."/>
            <person name="Andreopoulos B."/>
            <person name="Barry K.W."/>
            <person name="Bonito G."/>
            <person name="Buee M."/>
            <person name="Carver A."/>
            <person name="Chen C."/>
            <person name="Cichocki N."/>
            <person name="Clum A."/>
            <person name="Culley D."/>
            <person name="Crous P.W."/>
            <person name="Fauchery L."/>
            <person name="Girlanda M."/>
            <person name="Hayes R.D."/>
            <person name="Keri Z."/>
            <person name="LaButti K."/>
            <person name="Lipzen A."/>
            <person name="Lombard V."/>
            <person name="Magnuson J."/>
            <person name="Maillard F."/>
            <person name="Murat C."/>
            <person name="Nolan M."/>
            <person name="Ohm R.A."/>
            <person name="Pangilinan J."/>
            <person name="Pereira M.F."/>
            <person name="Perotto S."/>
            <person name="Peter M."/>
            <person name="Pfister S."/>
            <person name="Riley R."/>
            <person name="Sitrit Y."/>
            <person name="Stielow J.B."/>
            <person name="Szollosi G."/>
            <person name="Zifcakova L."/>
            <person name="Stursova M."/>
            <person name="Spatafora J.W."/>
            <person name="Tedersoo L."/>
            <person name="Vaario L.M."/>
            <person name="Yamada A."/>
            <person name="Yan M."/>
            <person name="Wang P."/>
            <person name="Xu J."/>
            <person name="Bruns T."/>
            <person name="Baldrian P."/>
            <person name="Vilgalys R."/>
            <person name="Dunand C."/>
            <person name="Henrissat B."/>
            <person name="Grigoriev I.V."/>
            <person name="Hibbett D."/>
            <person name="Nagy L.G."/>
            <person name="Martin F.M."/>
        </authorList>
    </citation>
    <scope>NUCLEOTIDE SEQUENCE</scope>
    <source>
        <strain evidence="1">P2</strain>
    </source>
</reference>